<dbReference type="KEGG" id="gso:PH603_12665"/>
<name>A0AAE9XQS9_9PROT</name>
<feature type="signal peptide" evidence="2">
    <location>
        <begin position="1"/>
        <end position="34"/>
    </location>
</feature>
<evidence type="ECO:0000256" key="2">
    <source>
        <dbReference type="SAM" id="SignalP"/>
    </source>
</evidence>
<evidence type="ECO:0000313" key="3">
    <source>
        <dbReference type="EMBL" id="WCL53391.1"/>
    </source>
</evidence>
<dbReference type="PANTHER" id="PTHR36512:SF3">
    <property type="entry name" value="BLR5678 PROTEIN"/>
    <property type="match status" value="1"/>
</dbReference>
<gene>
    <name evidence="3" type="ORF">PH603_12665</name>
</gene>
<accession>A0AAE9XQS9</accession>
<dbReference type="RefSeq" id="WP_289502903.1">
    <property type="nucleotide sequence ID" value="NZ_CP116805.1"/>
</dbReference>
<reference evidence="3" key="1">
    <citation type="submission" date="2023-01" db="EMBL/GenBank/DDBJ databases">
        <title>The genome sequence of Kordiimonadaceae bacterium 6D33.</title>
        <authorList>
            <person name="Liu Y."/>
        </authorList>
    </citation>
    <scope>NUCLEOTIDE SEQUENCE</scope>
    <source>
        <strain evidence="3">6D33</strain>
    </source>
</reference>
<dbReference type="InterPro" id="IPR016117">
    <property type="entry name" value="ArgJ-like_dom_sf"/>
</dbReference>
<organism evidence="3 4">
    <name type="scientific">Gimibacter soli</name>
    <dbReference type="NCBI Taxonomy" id="3024400"/>
    <lineage>
        <taxon>Bacteria</taxon>
        <taxon>Pseudomonadati</taxon>
        <taxon>Pseudomonadota</taxon>
        <taxon>Alphaproteobacteria</taxon>
        <taxon>Kordiimonadales</taxon>
        <taxon>Temperatibacteraceae</taxon>
        <taxon>Gimibacter</taxon>
    </lineage>
</organism>
<dbReference type="PANTHER" id="PTHR36512">
    <property type="entry name" value="D-AMINOPEPTIDASE"/>
    <property type="match status" value="1"/>
</dbReference>
<evidence type="ECO:0000256" key="1">
    <source>
        <dbReference type="ARBA" id="ARBA00007068"/>
    </source>
</evidence>
<dbReference type="InterPro" id="IPR005321">
    <property type="entry name" value="Peptidase_S58_DmpA"/>
</dbReference>
<dbReference type="Pfam" id="PF03576">
    <property type="entry name" value="Peptidase_S58"/>
    <property type="match status" value="1"/>
</dbReference>
<sequence length="475" mass="50694">MTANTKIARFARRTLTRLMAAGATCAMLAVPATADTAKPLDNQETLPLVLNKSDRTMDFDWPLLHVGTGEYEDGPTGVTVFHFQKRVLVQVDVRGGGPGTVNAPYMDLGYDFPELDTIVFSGGSWYGLESVTAVASALKDDGIRDGDAFSMEPNIAMSVGSIIFDFGSRRLNEIYPDKRLAQAAFRAAKPGAFPLGARGAGRFAKSGGFFGCNAFSGQGGAFKQVGDLKIAAFVVANPYGVITDRDGKIAACYKAKGWPKDLKTAELMQDFPESRKEGWTGGDAETASAKNTTISLIVTNQKLTPPELKRLAVQVHTSMGRGIQPFATQFDGDVLYAVSTAEVEGAPYGSPDLGVMASEVMWDAILASVPEQPKAAILAKGSKLQKAAQDNATGAYEFSRFASLEVTAKDGKLFARAVGKRPVYGIGHEEAVELQAAAGGDYTVPGRYPLTIHFPAESDTIVLNPGNWQQVGKRK</sequence>
<dbReference type="Gene3D" id="3.60.70.12">
    <property type="entry name" value="L-amino peptidase D-ALA esterase/amidase"/>
    <property type="match status" value="1"/>
</dbReference>
<dbReference type="GO" id="GO:0004177">
    <property type="term" value="F:aminopeptidase activity"/>
    <property type="evidence" value="ECO:0007669"/>
    <property type="project" value="TreeGrafter"/>
</dbReference>
<dbReference type="EMBL" id="CP116805">
    <property type="protein sequence ID" value="WCL53391.1"/>
    <property type="molecule type" value="Genomic_DNA"/>
</dbReference>
<feature type="chain" id="PRO_5042065667" evidence="2">
    <location>
        <begin position="35"/>
        <end position="475"/>
    </location>
</feature>
<comment type="similarity">
    <text evidence="1">Belongs to the peptidase S58 family.</text>
</comment>
<proteinExistence type="inferred from homology"/>
<keyword evidence="4" id="KW-1185">Reference proteome</keyword>
<protein>
    <submittedName>
        <fullName evidence="3">P1 family peptidase</fullName>
    </submittedName>
</protein>
<keyword evidence="2" id="KW-0732">Signal</keyword>
<dbReference type="AlphaFoldDB" id="A0AAE9XQS9"/>
<dbReference type="SUPFAM" id="SSF56266">
    <property type="entry name" value="DmpA/ArgJ-like"/>
    <property type="match status" value="1"/>
</dbReference>
<evidence type="ECO:0000313" key="4">
    <source>
        <dbReference type="Proteomes" id="UP001217500"/>
    </source>
</evidence>
<dbReference type="Proteomes" id="UP001217500">
    <property type="component" value="Chromosome"/>
</dbReference>